<proteinExistence type="inferred from homology"/>
<evidence type="ECO:0000259" key="10">
    <source>
        <dbReference type="Pfam" id="PF12804"/>
    </source>
</evidence>
<keyword evidence="5 8" id="KW-0460">Magnesium</keyword>
<dbReference type="Pfam" id="PF12804">
    <property type="entry name" value="NTP_transf_3"/>
    <property type="match status" value="1"/>
</dbReference>
<comment type="catalytic activity">
    <reaction evidence="8">
        <text>Mo-molybdopterin + GTP + H(+) = Mo-molybdopterin guanine dinucleotide + diphosphate</text>
        <dbReference type="Rhea" id="RHEA:34243"/>
        <dbReference type="ChEBI" id="CHEBI:15378"/>
        <dbReference type="ChEBI" id="CHEBI:33019"/>
        <dbReference type="ChEBI" id="CHEBI:37565"/>
        <dbReference type="ChEBI" id="CHEBI:71302"/>
        <dbReference type="ChEBI" id="CHEBI:71310"/>
        <dbReference type="EC" id="2.7.7.77"/>
    </reaction>
</comment>
<evidence type="ECO:0000256" key="5">
    <source>
        <dbReference type="ARBA" id="ARBA00022842"/>
    </source>
</evidence>
<comment type="domain">
    <text evidence="8">The N-terminal domain determines nucleotide recognition and specific binding, while the C-terminal domain determines the specific binding to the target protein.</text>
</comment>
<accession>A0A5M7C4G6</accession>
<feature type="domain" description="MobA-like NTP transferase" evidence="10">
    <location>
        <begin position="46"/>
        <end position="199"/>
    </location>
</feature>
<comment type="caution">
    <text evidence="11">The sequence shown here is derived from an EMBL/GenBank/DDBJ whole genome shotgun (WGS) entry which is preliminary data.</text>
</comment>
<reference evidence="11 12" key="1">
    <citation type="submission" date="2019-09" db="EMBL/GenBank/DDBJ databases">
        <title>Draft genome sequence of the thermophilic Saccharopolyspora hirsuta VKM Ac-666T.</title>
        <authorList>
            <person name="Lobastova T.G."/>
            <person name="Fokina V."/>
            <person name="Bragin E.Y."/>
            <person name="Shtratnikova V.Y."/>
            <person name="Starodumova I.P."/>
            <person name="Tarlachkov S.V."/>
            <person name="Donova M.V."/>
        </authorList>
    </citation>
    <scope>NUCLEOTIDE SEQUENCE [LARGE SCALE GENOMIC DNA]</scope>
    <source>
        <strain evidence="11 12">VKM Ac-666</strain>
    </source>
</reference>
<evidence type="ECO:0000313" key="11">
    <source>
        <dbReference type="EMBL" id="KAA5834491.1"/>
    </source>
</evidence>
<dbReference type="GO" id="GO:0046872">
    <property type="term" value="F:metal ion binding"/>
    <property type="evidence" value="ECO:0007669"/>
    <property type="project" value="UniProtKB-KW"/>
</dbReference>
<dbReference type="GO" id="GO:0061603">
    <property type="term" value="F:molybdenum cofactor guanylyltransferase activity"/>
    <property type="evidence" value="ECO:0007669"/>
    <property type="project" value="UniProtKB-EC"/>
</dbReference>
<evidence type="ECO:0000256" key="3">
    <source>
        <dbReference type="ARBA" id="ARBA00022723"/>
    </source>
</evidence>
<keyword evidence="2 8" id="KW-0808">Transferase</keyword>
<keyword evidence="4 8" id="KW-0547">Nucleotide-binding</keyword>
<evidence type="ECO:0000256" key="6">
    <source>
        <dbReference type="ARBA" id="ARBA00023134"/>
    </source>
</evidence>
<dbReference type="HAMAP" id="MF_00316">
    <property type="entry name" value="MobA"/>
    <property type="match status" value="1"/>
</dbReference>
<dbReference type="EC" id="2.7.7.77" evidence="8"/>
<gene>
    <name evidence="8" type="primary">mobA</name>
    <name evidence="11" type="ORF">F1721_12520</name>
</gene>
<comment type="function">
    <text evidence="8">Transfers a GMP moiety from GTP to Mo-molybdopterin (Mo-MPT) cofactor (Moco or molybdenum cofactor) to form Mo-molybdopterin guanine dinucleotide (Mo-MGD) cofactor.</text>
</comment>
<name>A0A5M7C4G6_SACHI</name>
<dbReference type="InterPro" id="IPR013482">
    <property type="entry name" value="Molybde_CF_guanTrfase"/>
</dbReference>
<dbReference type="AlphaFoldDB" id="A0A5M7C4G6"/>
<keyword evidence="3 8" id="KW-0479">Metal-binding</keyword>
<feature type="binding site" evidence="8">
    <location>
        <position position="135"/>
    </location>
    <ligand>
        <name>GTP</name>
        <dbReference type="ChEBI" id="CHEBI:37565"/>
    </ligand>
</feature>
<evidence type="ECO:0000256" key="8">
    <source>
        <dbReference type="HAMAP-Rule" id="MF_00316"/>
    </source>
</evidence>
<keyword evidence="11" id="KW-0548">Nucleotidyltransferase</keyword>
<organism evidence="11 12">
    <name type="scientific">Saccharopolyspora hirsuta</name>
    <dbReference type="NCBI Taxonomy" id="1837"/>
    <lineage>
        <taxon>Bacteria</taxon>
        <taxon>Bacillati</taxon>
        <taxon>Actinomycetota</taxon>
        <taxon>Actinomycetes</taxon>
        <taxon>Pseudonocardiales</taxon>
        <taxon>Pseudonocardiaceae</taxon>
        <taxon>Saccharopolyspora</taxon>
    </lineage>
</organism>
<dbReference type="GO" id="GO:0005525">
    <property type="term" value="F:GTP binding"/>
    <property type="evidence" value="ECO:0007669"/>
    <property type="project" value="UniProtKB-UniRule"/>
</dbReference>
<dbReference type="PANTHER" id="PTHR19136">
    <property type="entry name" value="MOLYBDENUM COFACTOR GUANYLYLTRANSFERASE"/>
    <property type="match status" value="1"/>
</dbReference>
<comment type="subcellular location">
    <subcellularLocation>
        <location evidence="8">Cytoplasm</location>
    </subcellularLocation>
</comment>
<feature type="binding site" evidence="8">
    <location>
        <begin position="49"/>
        <end position="51"/>
    </location>
    <ligand>
        <name>GTP</name>
        <dbReference type="ChEBI" id="CHEBI:37565"/>
    </ligand>
</feature>
<feature type="region of interest" description="Disordered" evidence="9">
    <location>
        <begin position="210"/>
        <end position="230"/>
    </location>
</feature>
<keyword evidence="1 8" id="KW-0963">Cytoplasm</keyword>
<sequence length="230" mass="24136">MHLFGRADVWSATLAAPERNRPPNFRPGWCGAAGGWKHRGVAEFAAVVLAGGRARRLGGVDKVLLPVGGRTLLDRTLDAVAAADPLVVVGPPRTTARPVRWTAEDPPDGGPLAGLKAGLALLPAETRAVAVLAGDHPHLTPDTITRLLAALRATPEAAGAVLTDSDDRPQWLVGVWRSAALREAMPAEVRNRPLRAVLAPLAPLHVPAIESEASDVDTPEDLREARAANG</sequence>
<evidence type="ECO:0000256" key="7">
    <source>
        <dbReference type="ARBA" id="ARBA00023150"/>
    </source>
</evidence>
<dbReference type="Gene3D" id="3.90.550.10">
    <property type="entry name" value="Spore Coat Polysaccharide Biosynthesis Protein SpsA, Chain A"/>
    <property type="match status" value="1"/>
</dbReference>
<feature type="binding site" evidence="8">
    <location>
        <position position="135"/>
    </location>
    <ligand>
        <name>Mg(2+)</name>
        <dbReference type="ChEBI" id="CHEBI:18420"/>
    </ligand>
</feature>
<evidence type="ECO:0000256" key="4">
    <source>
        <dbReference type="ARBA" id="ARBA00022741"/>
    </source>
</evidence>
<dbReference type="EMBL" id="VWPH01000005">
    <property type="protein sequence ID" value="KAA5834491.1"/>
    <property type="molecule type" value="Genomic_DNA"/>
</dbReference>
<keyword evidence="6 8" id="KW-0342">GTP-binding</keyword>
<comment type="cofactor">
    <cofactor evidence="8">
        <name>Mg(2+)</name>
        <dbReference type="ChEBI" id="CHEBI:18420"/>
    </cofactor>
</comment>
<evidence type="ECO:0000313" key="12">
    <source>
        <dbReference type="Proteomes" id="UP000323946"/>
    </source>
</evidence>
<keyword evidence="7 8" id="KW-0501">Molybdenum cofactor biosynthesis</keyword>
<dbReference type="InterPro" id="IPR025877">
    <property type="entry name" value="MobA-like_NTP_Trfase"/>
</dbReference>
<dbReference type="CDD" id="cd02503">
    <property type="entry name" value="MobA"/>
    <property type="match status" value="1"/>
</dbReference>
<evidence type="ECO:0000256" key="9">
    <source>
        <dbReference type="SAM" id="MobiDB-lite"/>
    </source>
</evidence>
<comment type="similarity">
    <text evidence="8">Belongs to the MobA family.</text>
</comment>
<evidence type="ECO:0000256" key="2">
    <source>
        <dbReference type="ARBA" id="ARBA00022679"/>
    </source>
</evidence>
<keyword evidence="12" id="KW-1185">Reference proteome</keyword>
<dbReference type="GO" id="GO:0006777">
    <property type="term" value="P:Mo-molybdopterin cofactor biosynthetic process"/>
    <property type="evidence" value="ECO:0007669"/>
    <property type="project" value="UniProtKB-KW"/>
</dbReference>
<feature type="binding site" evidence="8">
    <location>
        <position position="62"/>
    </location>
    <ligand>
        <name>GTP</name>
        <dbReference type="ChEBI" id="CHEBI:37565"/>
    </ligand>
</feature>
<dbReference type="PANTHER" id="PTHR19136:SF81">
    <property type="entry name" value="MOLYBDENUM COFACTOR GUANYLYLTRANSFERASE"/>
    <property type="match status" value="1"/>
</dbReference>
<dbReference type="InterPro" id="IPR029044">
    <property type="entry name" value="Nucleotide-diphossugar_trans"/>
</dbReference>
<feature type="compositionally biased region" description="Basic and acidic residues" evidence="9">
    <location>
        <begin position="220"/>
        <end position="230"/>
    </location>
</feature>
<evidence type="ECO:0000256" key="1">
    <source>
        <dbReference type="ARBA" id="ARBA00022490"/>
    </source>
</evidence>
<dbReference type="GO" id="GO:0005737">
    <property type="term" value="C:cytoplasm"/>
    <property type="evidence" value="ECO:0007669"/>
    <property type="project" value="UniProtKB-SubCell"/>
</dbReference>
<comment type="caution">
    <text evidence="8">Lacks conserved residue(s) required for the propagation of feature annotation.</text>
</comment>
<dbReference type="Proteomes" id="UP000323946">
    <property type="component" value="Unassembled WGS sequence"/>
</dbReference>
<dbReference type="OrthoDB" id="4735656at2"/>
<dbReference type="SUPFAM" id="SSF53448">
    <property type="entry name" value="Nucleotide-diphospho-sugar transferases"/>
    <property type="match status" value="1"/>
</dbReference>
<protein>
    <recommendedName>
        <fullName evidence="8">Probable molybdenum cofactor guanylyltransferase</fullName>
        <shortName evidence="8">MoCo guanylyltransferase</shortName>
        <ecNumber evidence="8">2.7.7.77</ecNumber>
    </recommendedName>
    <alternativeName>
        <fullName evidence="8">GTP:molybdopterin guanylyltransferase</fullName>
    </alternativeName>
    <alternativeName>
        <fullName evidence="8">Mo-MPT guanylyltransferase</fullName>
    </alternativeName>
    <alternativeName>
        <fullName evidence="8">Molybdopterin guanylyltransferase</fullName>
    </alternativeName>
    <alternativeName>
        <fullName evidence="8">Molybdopterin-guanine dinucleotide synthase</fullName>
        <shortName evidence="8">MGD synthase</shortName>
    </alternativeName>
</protein>